<comment type="caution">
    <text evidence="2">The sequence shown here is derived from an EMBL/GenBank/DDBJ whole genome shotgun (WGS) entry which is preliminary data.</text>
</comment>
<dbReference type="EMBL" id="BAABRI010000025">
    <property type="protein sequence ID" value="GAA5484430.1"/>
    <property type="molecule type" value="Genomic_DNA"/>
</dbReference>
<proteinExistence type="predicted"/>
<dbReference type="RefSeq" id="WP_353568527.1">
    <property type="nucleotide sequence ID" value="NZ_BAABRI010000025.1"/>
</dbReference>
<feature type="coiled-coil region" evidence="1">
    <location>
        <begin position="100"/>
        <end position="127"/>
    </location>
</feature>
<keyword evidence="3" id="KW-1185">Reference proteome</keyword>
<name>A0ABP9USC5_9BACT</name>
<organism evidence="2 3">
    <name type="scientific">Haloferula sargassicola</name>
    <dbReference type="NCBI Taxonomy" id="490096"/>
    <lineage>
        <taxon>Bacteria</taxon>
        <taxon>Pseudomonadati</taxon>
        <taxon>Verrucomicrobiota</taxon>
        <taxon>Verrucomicrobiia</taxon>
        <taxon>Verrucomicrobiales</taxon>
        <taxon>Verrucomicrobiaceae</taxon>
        <taxon>Haloferula</taxon>
    </lineage>
</organism>
<sequence length="174" mass="18883">MKMDFVPIACTAAMAIMIGAAASHYSSVRQMIQLAEGSPAIRPQEPSPAAPAKLFELVEHLREQNALLQANLDARSPAVATSAPLPVSTASTHDDLQHFLSELVQQNQDLQTKLAETNRDVMALEFRVDSHSEQFRPLHVSDPGSFDLDAPTAIPLQEDSLRNDVGVLPPLDLP</sequence>
<accession>A0ABP9USC5</accession>
<evidence type="ECO:0000313" key="2">
    <source>
        <dbReference type="EMBL" id="GAA5484430.1"/>
    </source>
</evidence>
<evidence type="ECO:0000256" key="1">
    <source>
        <dbReference type="SAM" id="Coils"/>
    </source>
</evidence>
<protein>
    <submittedName>
        <fullName evidence="2">Uncharacterized protein</fullName>
    </submittedName>
</protein>
<gene>
    <name evidence="2" type="ORF">Hsar01_03674</name>
</gene>
<evidence type="ECO:0000313" key="3">
    <source>
        <dbReference type="Proteomes" id="UP001476282"/>
    </source>
</evidence>
<keyword evidence="1" id="KW-0175">Coiled coil</keyword>
<reference evidence="2 3" key="1">
    <citation type="submission" date="2024-02" db="EMBL/GenBank/DDBJ databases">
        <title>Haloferula sargassicola NBRC 104335.</title>
        <authorList>
            <person name="Ichikawa N."/>
            <person name="Katano-Makiyama Y."/>
            <person name="Hidaka K."/>
        </authorList>
    </citation>
    <scope>NUCLEOTIDE SEQUENCE [LARGE SCALE GENOMIC DNA]</scope>
    <source>
        <strain evidence="2 3">NBRC 104335</strain>
    </source>
</reference>
<dbReference type="Proteomes" id="UP001476282">
    <property type="component" value="Unassembled WGS sequence"/>
</dbReference>